<proteinExistence type="predicted"/>
<dbReference type="PANTHER" id="PTHR14003">
    <property type="entry name" value="TRANSCRIPTIONAL REPRESSOR PROTEIN YY"/>
    <property type="match status" value="1"/>
</dbReference>
<evidence type="ECO:0000256" key="5">
    <source>
        <dbReference type="PROSITE-ProRule" id="PRU00042"/>
    </source>
</evidence>
<evidence type="ECO:0000313" key="8">
    <source>
        <dbReference type="EMBL" id="KAK5102376.1"/>
    </source>
</evidence>
<dbReference type="InterPro" id="IPR013087">
    <property type="entry name" value="Znf_C2H2_type"/>
</dbReference>
<organism evidence="8 9">
    <name type="scientific">Lithohypha guttulata</name>
    <dbReference type="NCBI Taxonomy" id="1690604"/>
    <lineage>
        <taxon>Eukaryota</taxon>
        <taxon>Fungi</taxon>
        <taxon>Dikarya</taxon>
        <taxon>Ascomycota</taxon>
        <taxon>Pezizomycotina</taxon>
        <taxon>Eurotiomycetes</taxon>
        <taxon>Chaetothyriomycetidae</taxon>
        <taxon>Chaetothyriales</taxon>
        <taxon>Trichomeriaceae</taxon>
        <taxon>Lithohypha</taxon>
    </lineage>
</organism>
<feature type="domain" description="C2H2-type" evidence="7">
    <location>
        <begin position="199"/>
        <end position="226"/>
    </location>
</feature>
<dbReference type="EMBL" id="JAVRRG010000002">
    <property type="protein sequence ID" value="KAK5102376.1"/>
    <property type="molecule type" value="Genomic_DNA"/>
</dbReference>
<evidence type="ECO:0000256" key="2">
    <source>
        <dbReference type="ARBA" id="ARBA00022737"/>
    </source>
</evidence>
<feature type="region of interest" description="Disordered" evidence="6">
    <location>
        <begin position="240"/>
        <end position="306"/>
    </location>
</feature>
<keyword evidence="3 5" id="KW-0863">Zinc-finger</keyword>
<comment type="caution">
    <text evidence="8">The sequence shown here is derived from an EMBL/GenBank/DDBJ whole genome shotgun (WGS) entry which is preliminary data.</text>
</comment>
<keyword evidence="2" id="KW-0677">Repeat</keyword>
<keyword evidence="1" id="KW-0479">Metal-binding</keyword>
<feature type="region of interest" description="Disordered" evidence="6">
    <location>
        <begin position="346"/>
        <end position="389"/>
    </location>
</feature>
<dbReference type="Proteomes" id="UP001345013">
    <property type="component" value="Unassembled WGS sequence"/>
</dbReference>
<evidence type="ECO:0000256" key="4">
    <source>
        <dbReference type="ARBA" id="ARBA00022833"/>
    </source>
</evidence>
<dbReference type="InterPro" id="IPR036236">
    <property type="entry name" value="Znf_C2H2_sf"/>
</dbReference>
<dbReference type="Gene3D" id="3.30.160.60">
    <property type="entry name" value="Classic Zinc Finger"/>
    <property type="match status" value="4"/>
</dbReference>
<feature type="domain" description="C2H2-type" evidence="7">
    <location>
        <begin position="169"/>
        <end position="198"/>
    </location>
</feature>
<evidence type="ECO:0000256" key="6">
    <source>
        <dbReference type="SAM" id="MobiDB-lite"/>
    </source>
</evidence>
<keyword evidence="4" id="KW-0862">Zinc</keyword>
<evidence type="ECO:0000313" key="9">
    <source>
        <dbReference type="Proteomes" id="UP001345013"/>
    </source>
</evidence>
<dbReference type="Pfam" id="PF00096">
    <property type="entry name" value="zf-C2H2"/>
    <property type="match status" value="4"/>
</dbReference>
<protein>
    <recommendedName>
        <fullName evidence="7">C2H2-type domain-containing protein</fullName>
    </recommendedName>
</protein>
<dbReference type="PANTHER" id="PTHR14003:SF20">
    <property type="entry name" value="FINGER DOMAIN PROTEIN, PUTATIVE (AFU_ORTHOLOGUE AFUA_4G10380)-RELATED"/>
    <property type="match status" value="1"/>
</dbReference>
<sequence>MQNPNRHAYPLYAPLQPLPIEPLPNWSWNNRVVASNKGPMEIGGLLSRNARHSANGDAQLRHQMHPSLTMDAHFNMHHNGGIGHHAQQYQMPQSATMHYPHLNHHPHSQMMQSEISPVSAHSPTDMGDGSPRLKAEPLKSFTCTTCAKAFARRSDLARHERIHSGDRPHKCDYPSCGKEFIQRSALTVHSRVHTGEKPHRCEICSKKFSDSSSLARHRRIHSGKRPYKCPFANCQKSFTRRTTLTRHQAHHTGPPDQITRGAHPKLSIPSQSSAEDIYSDTRSSRNSTGSPSDTPTISPNNEVPPMLLHHQSQDFKYMPQNQSLPPHMRNEYNMSMVHAHNHNPSVASATTTSYTSAPQSRSSFTSNPTSYGPPQPMEPPANGTVSGGASPHMSAIGWVSPIHGGLPSPTAMDFGGYPDPTYGGQQMFFPGSSMRRPQSTEPEDWSLRSNRNSNNNFNHMHMGHDWNMPMPEIKQERAYAM</sequence>
<feature type="compositionally biased region" description="Polar residues" evidence="6">
    <location>
        <begin position="358"/>
        <end position="370"/>
    </location>
</feature>
<reference evidence="8 9" key="1">
    <citation type="submission" date="2023-08" db="EMBL/GenBank/DDBJ databases">
        <title>Black Yeasts Isolated from many extreme environments.</title>
        <authorList>
            <person name="Coleine C."/>
            <person name="Stajich J.E."/>
            <person name="Selbmann L."/>
        </authorList>
    </citation>
    <scope>NUCLEOTIDE SEQUENCE [LARGE SCALE GENOMIC DNA]</scope>
    <source>
        <strain evidence="8 9">CCFEE 5885</strain>
    </source>
</reference>
<name>A0ABR0KPM6_9EURO</name>
<dbReference type="PROSITE" id="PS00028">
    <property type="entry name" value="ZINC_FINGER_C2H2_1"/>
    <property type="match status" value="4"/>
</dbReference>
<evidence type="ECO:0000256" key="3">
    <source>
        <dbReference type="ARBA" id="ARBA00022771"/>
    </source>
</evidence>
<keyword evidence="9" id="KW-1185">Reference proteome</keyword>
<evidence type="ECO:0000259" key="7">
    <source>
        <dbReference type="PROSITE" id="PS50157"/>
    </source>
</evidence>
<accession>A0ABR0KPM6</accession>
<dbReference type="SUPFAM" id="SSF57667">
    <property type="entry name" value="beta-beta-alpha zinc fingers"/>
    <property type="match status" value="2"/>
</dbReference>
<feature type="domain" description="C2H2-type" evidence="7">
    <location>
        <begin position="141"/>
        <end position="168"/>
    </location>
</feature>
<dbReference type="PROSITE" id="PS50157">
    <property type="entry name" value="ZINC_FINGER_C2H2_2"/>
    <property type="match status" value="4"/>
</dbReference>
<gene>
    <name evidence="8" type="ORF">LTR24_000286</name>
</gene>
<evidence type="ECO:0000256" key="1">
    <source>
        <dbReference type="ARBA" id="ARBA00022723"/>
    </source>
</evidence>
<dbReference type="SMART" id="SM00355">
    <property type="entry name" value="ZnF_C2H2"/>
    <property type="match status" value="4"/>
</dbReference>
<feature type="compositionally biased region" description="Low complexity" evidence="6">
    <location>
        <begin position="346"/>
        <end position="357"/>
    </location>
</feature>
<feature type="compositionally biased region" description="Polar residues" evidence="6">
    <location>
        <begin position="268"/>
        <end position="301"/>
    </location>
</feature>
<feature type="domain" description="C2H2-type" evidence="7">
    <location>
        <begin position="227"/>
        <end position="256"/>
    </location>
</feature>